<proteinExistence type="predicted"/>
<dbReference type="SUPFAM" id="SSF52047">
    <property type="entry name" value="RNI-like"/>
    <property type="match status" value="1"/>
</dbReference>
<evidence type="ECO:0000313" key="2">
    <source>
        <dbReference type="Proteomes" id="UP000620124"/>
    </source>
</evidence>
<dbReference type="EMBL" id="JACAZI010000025">
    <property type="protein sequence ID" value="KAF7334922.1"/>
    <property type="molecule type" value="Genomic_DNA"/>
</dbReference>
<organism evidence="1 2">
    <name type="scientific">Mycena venus</name>
    <dbReference type="NCBI Taxonomy" id="2733690"/>
    <lineage>
        <taxon>Eukaryota</taxon>
        <taxon>Fungi</taxon>
        <taxon>Dikarya</taxon>
        <taxon>Basidiomycota</taxon>
        <taxon>Agaricomycotina</taxon>
        <taxon>Agaricomycetes</taxon>
        <taxon>Agaricomycetidae</taxon>
        <taxon>Agaricales</taxon>
        <taxon>Marasmiineae</taxon>
        <taxon>Mycenaceae</taxon>
        <taxon>Mycena</taxon>
    </lineage>
</organism>
<dbReference type="OrthoDB" id="2895926at2759"/>
<dbReference type="Gene3D" id="3.80.10.10">
    <property type="entry name" value="Ribonuclease Inhibitor"/>
    <property type="match status" value="1"/>
</dbReference>
<comment type="caution">
    <text evidence="1">The sequence shown here is derived from an EMBL/GenBank/DDBJ whole genome shotgun (WGS) entry which is preliminary data.</text>
</comment>
<dbReference type="AlphaFoldDB" id="A0A8H6X5M1"/>
<dbReference type="Proteomes" id="UP000620124">
    <property type="component" value="Unassembled WGS sequence"/>
</dbReference>
<dbReference type="GO" id="GO:0016787">
    <property type="term" value="F:hydrolase activity"/>
    <property type="evidence" value="ECO:0007669"/>
    <property type="project" value="UniProtKB-KW"/>
</dbReference>
<name>A0A8H6X5M1_9AGAR</name>
<dbReference type="InterPro" id="IPR032675">
    <property type="entry name" value="LRR_dom_sf"/>
</dbReference>
<keyword evidence="2" id="KW-1185">Reference proteome</keyword>
<protein>
    <submittedName>
        <fullName evidence="1">Carboxylic ester hydrolase</fullName>
    </submittedName>
</protein>
<keyword evidence="1" id="KW-0378">Hydrolase</keyword>
<reference evidence="1" key="1">
    <citation type="submission" date="2020-05" db="EMBL/GenBank/DDBJ databases">
        <title>Mycena genomes resolve the evolution of fungal bioluminescence.</title>
        <authorList>
            <person name="Tsai I.J."/>
        </authorList>
    </citation>
    <scope>NUCLEOTIDE SEQUENCE</scope>
    <source>
        <strain evidence="1">CCC161011</strain>
    </source>
</reference>
<gene>
    <name evidence="1" type="ORF">MVEN_02241900</name>
</gene>
<sequence>MTAANQFIHTQDLYELLLTHFIPPITTYVEPHTLAQLARTCKATSDLALDTLWRTLIIPSYILRLLPVDAWELVDTEYILVRPLVESDFEVFDKYAPRIRVVDFSSPSRSMGCDLFSSLKAFRDPIFPGLLEFRWQPSVNTIGAFQLISRGLPANTFSLSFWEGNLTSSPRPRENVHPANPREVAALLNQPLSAWFPDVQSLNLAIGTKYRAISDVLEGLQSLTRLEDLTVNFSVGPNILAHLAQLPHLLSLHLFEEDERCISAAKQILDERSLQTGGSSLRALEKLSIHTCEYDALCALLALVTSPALHTVNFDLNGFHPTDATLFRLITGPDPTNSFARRASLRHIEFRVINSVGADRGGLPLLSDLFDPLFTCPNLTTLVVNTGVFLNDADVERMASSWPRLQRLSIYNRAREPAVHIATLPILASRCPPSSGN</sequence>
<accession>A0A8H6X5M1</accession>
<evidence type="ECO:0000313" key="1">
    <source>
        <dbReference type="EMBL" id="KAF7334922.1"/>
    </source>
</evidence>